<dbReference type="InterPro" id="IPR012340">
    <property type="entry name" value="NA-bd_OB-fold"/>
</dbReference>
<keyword evidence="6" id="KW-1185">Reference proteome</keyword>
<evidence type="ECO:0000313" key="5">
    <source>
        <dbReference type="EMBL" id="GLB68409.1"/>
    </source>
</evidence>
<accession>A0ABQ5MWP4</accession>
<evidence type="ECO:0000313" key="6">
    <source>
        <dbReference type="Proteomes" id="UP001209654"/>
    </source>
</evidence>
<dbReference type="EMBL" id="BRVS01000017">
    <property type="protein sequence ID" value="GLB68409.1"/>
    <property type="molecule type" value="Genomic_DNA"/>
</dbReference>
<dbReference type="InterPro" id="IPR044119">
    <property type="entry name" value="Adenylation_LigC-like"/>
</dbReference>
<dbReference type="Proteomes" id="UP001209654">
    <property type="component" value="Unassembled WGS sequence"/>
</dbReference>
<sequence length="305" mass="33533">MYEPKWDDYRAVICRDGEDTSIWSRQGKDLSRYFPDLIAAAAAQLPPSCVLDGEAVVWSGERLDFSALQQRLGTSAKAMMSLARQVPAHFVAFDLLAVAGHDIRDQPLHVRRQLLKELAKDWTEVLELSPVTNDLETAARWFEELPATGIEGLVIKGADQPYQGGQLQWLKVKHRETIEVVCAAVLGPITRPEAIVAGLPINGELRIVGRSAPLKPAAAKALGARLHPPAGTHPWPERIKSTTLDRFNPGQEDTPLTLIQPVVIEVSADTAWSGDSFRHPLRFLRHRPELDPADIHAPATGTGRG</sequence>
<name>A0ABQ5MWP4_9MICC</name>
<dbReference type="InterPro" id="IPR012310">
    <property type="entry name" value="DNA_ligase_ATP-dep_cent"/>
</dbReference>
<dbReference type="PROSITE" id="PS50160">
    <property type="entry name" value="DNA_LIGASE_A3"/>
    <property type="match status" value="1"/>
</dbReference>
<dbReference type="InterPro" id="IPR050191">
    <property type="entry name" value="ATP-dep_DNA_ligase"/>
</dbReference>
<dbReference type="Gene3D" id="2.40.50.140">
    <property type="entry name" value="Nucleic acid-binding proteins"/>
    <property type="match status" value="1"/>
</dbReference>
<evidence type="ECO:0000256" key="3">
    <source>
        <dbReference type="ARBA" id="ARBA00034003"/>
    </source>
</evidence>
<dbReference type="RefSeq" id="WP_264796507.1">
    <property type="nucleotide sequence ID" value="NZ_BRVS01000017.1"/>
</dbReference>
<evidence type="ECO:0000256" key="2">
    <source>
        <dbReference type="ARBA" id="ARBA00022598"/>
    </source>
</evidence>
<evidence type="ECO:0000259" key="4">
    <source>
        <dbReference type="PROSITE" id="PS50160"/>
    </source>
</evidence>
<protein>
    <submittedName>
        <fullName evidence="5">DNA ligase LigC</fullName>
    </submittedName>
</protein>
<dbReference type="GO" id="GO:0016874">
    <property type="term" value="F:ligase activity"/>
    <property type="evidence" value="ECO:0007669"/>
    <property type="project" value="UniProtKB-KW"/>
</dbReference>
<dbReference type="PANTHER" id="PTHR45674:SF4">
    <property type="entry name" value="DNA LIGASE 1"/>
    <property type="match status" value="1"/>
</dbReference>
<dbReference type="SUPFAM" id="SSF56091">
    <property type="entry name" value="DNA ligase/mRNA capping enzyme, catalytic domain"/>
    <property type="match status" value="1"/>
</dbReference>
<organism evidence="5 6">
    <name type="scientific">Arthrobacter mangrovi</name>
    <dbReference type="NCBI Taxonomy" id="2966350"/>
    <lineage>
        <taxon>Bacteria</taxon>
        <taxon>Bacillati</taxon>
        <taxon>Actinomycetota</taxon>
        <taxon>Actinomycetes</taxon>
        <taxon>Micrococcales</taxon>
        <taxon>Micrococcaceae</taxon>
        <taxon>Arthrobacter</taxon>
    </lineage>
</organism>
<dbReference type="CDD" id="cd07905">
    <property type="entry name" value="Adenylation_DNA_ligase_LigC"/>
    <property type="match status" value="1"/>
</dbReference>
<dbReference type="Pfam" id="PF01068">
    <property type="entry name" value="DNA_ligase_A_M"/>
    <property type="match status" value="1"/>
</dbReference>
<comment type="caution">
    <text evidence="5">The sequence shown here is derived from an EMBL/GenBank/DDBJ whole genome shotgun (WGS) entry which is preliminary data.</text>
</comment>
<dbReference type="Gene3D" id="3.30.470.30">
    <property type="entry name" value="DNA ligase/mRNA capping enzyme"/>
    <property type="match status" value="1"/>
</dbReference>
<dbReference type="PANTHER" id="PTHR45674">
    <property type="entry name" value="DNA LIGASE 1/3 FAMILY MEMBER"/>
    <property type="match status" value="1"/>
</dbReference>
<keyword evidence="2 5" id="KW-0436">Ligase</keyword>
<reference evidence="5 6" key="1">
    <citation type="journal article" date="2023" name="Int. J. Syst. Evol. Microbiol.">
        <title>Arthrobacter mangrovi sp. nov., an actinobacterium isolated from the rhizosphere of a mangrove.</title>
        <authorList>
            <person name="Hamada M."/>
            <person name="Saitou S."/>
            <person name="Enomoto N."/>
            <person name="Nanri K."/>
            <person name="Hidaka K."/>
            <person name="Miura T."/>
            <person name="Tamura T."/>
        </authorList>
    </citation>
    <scope>NUCLEOTIDE SEQUENCE [LARGE SCALE GENOMIC DNA]</scope>
    <source>
        <strain evidence="5 6">NBRC 112813</strain>
    </source>
</reference>
<comment type="catalytic activity">
    <reaction evidence="3">
        <text>ATP + (deoxyribonucleotide)n-3'-hydroxyl + 5'-phospho-(deoxyribonucleotide)m = (deoxyribonucleotide)n+m + AMP + diphosphate.</text>
        <dbReference type="EC" id="6.5.1.1"/>
    </reaction>
</comment>
<proteinExistence type="inferred from homology"/>
<feature type="domain" description="ATP-dependent DNA ligase family profile" evidence="4">
    <location>
        <begin position="81"/>
        <end position="173"/>
    </location>
</feature>
<evidence type="ECO:0000256" key="1">
    <source>
        <dbReference type="ARBA" id="ARBA00007572"/>
    </source>
</evidence>
<comment type="similarity">
    <text evidence="1">Belongs to the ATP-dependent DNA ligase family.</text>
</comment>
<gene>
    <name evidence="5" type="ORF">AHIS1636_28510</name>
</gene>